<dbReference type="EMBL" id="LALJ01000013">
    <property type="protein sequence ID" value="KMR36550.1"/>
    <property type="molecule type" value="Genomic_DNA"/>
</dbReference>
<evidence type="ECO:0000313" key="3">
    <source>
        <dbReference type="EMBL" id="KMR56146.1"/>
    </source>
</evidence>
<reference evidence="10 11" key="6">
    <citation type="submission" date="2019-11" db="EMBL/GenBank/DDBJ databases">
        <title>Implementation of targeted gown and glove precautions to prevent Staphylococcus aureus acquisition in community-based nursing homes.</title>
        <authorList>
            <person name="Stine O.C."/>
        </authorList>
    </citation>
    <scope>NUCLEOTIDE SEQUENCE [LARGE SCALE GENOMIC DNA]</scope>
    <source>
        <strain evidence="6 11">S_1081.LBCF.DN</strain>
        <strain evidence="5 10">S_2062.LAUP.DI</strain>
    </source>
</reference>
<organism evidence="2">
    <name type="scientific">Staphylococcus aureus</name>
    <dbReference type="NCBI Taxonomy" id="1280"/>
    <lineage>
        <taxon>Bacteria</taxon>
        <taxon>Bacillati</taxon>
        <taxon>Bacillota</taxon>
        <taxon>Bacilli</taxon>
        <taxon>Bacillales</taxon>
        <taxon>Staphylococcaceae</taxon>
        <taxon>Staphylococcus</taxon>
    </lineage>
</organism>
<reference evidence="8" key="5">
    <citation type="submission" date="2019-04" db="EMBL/GenBank/DDBJ databases">
        <title>Whole-genome sequencing of local methicillin-resistant S. aureus strain Lr2.</title>
        <authorList>
            <person name="Ullah N."/>
            <person name="Ali A."/>
        </authorList>
    </citation>
    <scope>NUCLEOTIDE SEQUENCE [LARGE SCALE GENOMIC DNA]</scope>
    <source>
        <strain evidence="8">Lr2</strain>
    </source>
</reference>
<dbReference type="EMBL" id="LFVP01000002">
    <property type="protein sequence ID" value="KSA80671.1"/>
    <property type="molecule type" value="Genomic_DNA"/>
</dbReference>
<dbReference type="OMA" id="YYYREAH"/>
<evidence type="ECO:0000313" key="7">
    <source>
        <dbReference type="EMBL" id="NUY13491.1"/>
    </source>
</evidence>
<evidence type="ECO:0000313" key="8">
    <source>
        <dbReference type="EMBL" id="QCT57082.1"/>
    </source>
</evidence>
<dbReference type="EMBL" id="LALQ01000062">
    <property type="protein sequence ID" value="KMR56146.1"/>
    <property type="molecule type" value="Genomic_DNA"/>
</dbReference>
<reference evidence="4" key="2">
    <citation type="submission" date="2015-06" db="EMBL/GenBank/DDBJ databases">
        <authorList>
            <person name="Diene S.M."/>
            <person name="Von Dach E."/>
            <person name="Fankhauser C."/>
            <person name="Schrenzel J."/>
            <person name="Harbarth S."/>
            <person name="Francois P."/>
        </authorList>
    </citation>
    <scope>NUCLEOTIDE SEQUENCE</scope>
    <source>
        <strain evidence="4">MRSA_S26</strain>
    </source>
</reference>
<dbReference type="EMBL" id="WPXC01000013">
    <property type="protein sequence ID" value="MVM10583.1"/>
    <property type="molecule type" value="Genomic_DNA"/>
</dbReference>
<name>A0A2C9TLF8_STAAU</name>
<dbReference type="Proteomes" id="UP000547874">
    <property type="component" value="Unassembled WGS sequence"/>
</dbReference>
<evidence type="ECO:0008006" key="13">
    <source>
        <dbReference type="Google" id="ProtNLM"/>
    </source>
</evidence>
<dbReference type="Proteomes" id="UP000478867">
    <property type="component" value="Unassembled WGS sequence"/>
</dbReference>
<dbReference type="EMBL" id="CP038850">
    <property type="protein sequence ID" value="QCT57082.1"/>
    <property type="molecule type" value="Genomic_DNA"/>
</dbReference>
<evidence type="ECO:0000313" key="6">
    <source>
        <dbReference type="EMBL" id="MVM10583.1"/>
    </source>
</evidence>
<reference evidence="4" key="3">
    <citation type="journal article" date="2016" name="J. Infect. Dis.">
        <title>Comparative Genomics of Community-Associated Methicillin-Resistant Staphylococcus aureus Shows the Emergence of Clone ST8-USA300 in Geneva, Switzerland.</title>
        <authorList>
            <person name="Von Dach E."/>
            <person name="Diene S.M."/>
            <person name="Fankhauser C."/>
            <person name="Schrenzel J."/>
            <person name="Harbarth S."/>
            <person name="Francois P."/>
        </authorList>
    </citation>
    <scope>NUCLEOTIDE SEQUENCE</scope>
    <source>
        <strain evidence="4">MRSA_S26</strain>
    </source>
</reference>
<accession>A0A2C9TLF8</accession>
<evidence type="ECO:0000313" key="4">
    <source>
        <dbReference type="EMBL" id="KSA80671.1"/>
    </source>
</evidence>
<evidence type="ECO:0000313" key="11">
    <source>
        <dbReference type="Proteomes" id="UP000478867"/>
    </source>
</evidence>
<protein>
    <recommendedName>
        <fullName evidence="13">Phage protein</fullName>
    </recommendedName>
</protein>
<evidence type="ECO:0000313" key="5">
    <source>
        <dbReference type="EMBL" id="MVK34662.1"/>
    </source>
</evidence>
<reference evidence="1 9" key="4">
    <citation type="submission" date="2017-09" db="EMBL/GenBank/DDBJ databases">
        <title>A single nucleotide polymorphism in the Staphylococcus aureus virulence regulator SaeR abolishes pathogenesis.</title>
        <authorList>
            <person name="Copin R.J."/>
            <person name="Sause W."/>
            <person name="Shopsin B."/>
            <person name="Torres V.J."/>
        </authorList>
    </citation>
    <scope>NUCLEOTIDE SEQUENCE [LARGE SCALE GENOMIC DNA]</scope>
    <source>
        <strain evidence="9">Newman</strain>
        <strain evidence="1">Newman_D2C</strain>
    </source>
</reference>
<accession>A0A1E8WW72</accession>
<evidence type="ECO:0000313" key="10">
    <source>
        <dbReference type="Proteomes" id="UP000471199"/>
    </source>
</evidence>
<dbReference type="SMR" id="A0A2C9TLF8"/>
<gene>
    <name evidence="4" type="ORF">ACR79_02890</name>
    <name evidence="1" type="ORF">CNH36_06995</name>
    <name evidence="8" type="ORF">E1948_06455</name>
    <name evidence="3" type="ORF">EP54_12525</name>
    <name evidence="2" type="ORF">EQ90_07665</name>
    <name evidence="5" type="ORF">GO814_05870</name>
    <name evidence="6" type="ORF">GO942_07740</name>
    <name evidence="7" type="ORF">GQX37_13360</name>
</gene>
<evidence type="ECO:0000313" key="9">
    <source>
        <dbReference type="Proteomes" id="UP000217245"/>
    </source>
</evidence>
<evidence type="ECO:0000313" key="1">
    <source>
        <dbReference type="EMBL" id="ATC71410.1"/>
    </source>
</evidence>
<dbReference type="Proteomes" id="UP000217245">
    <property type="component" value="Chromosome"/>
</dbReference>
<evidence type="ECO:0000313" key="2">
    <source>
        <dbReference type="EMBL" id="KMR36550.1"/>
    </source>
</evidence>
<dbReference type="Proteomes" id="UP000471199">
    <property type="component" value="Unassembled WGS sequence"/>
</dbReference>
<reference evidence="7 12" key="7">
    <citation type="journal article" date="2020" name="J. Antimicrob. Chemother.">
        <title>Detection of heterogeneous vancomycin intermediate resistance in MRSA isolates from Latin America.</title>
        <authorList>
            <person name="Castro B.E."/>
            <person name="Berrio M."/>
            <person name="Vargas M.L."/>
            <person name="Carvajal L.P."/>
            <person name="Millan L.V."/>
            <person name="Rios R."/>
            <person name="Hernandez A.K."/>
            <person name="Rincon S."/>
            <person name="Cubides P."/>
            <person name="Forero E."/>
            <person name="Dinh A."/>
            <person name="Seas C."/>
            <person name="Munita J.M."/>
            <person name="Arias C.A."/>
            <person name="Reyes J."/>
            <person name="Diaz L."/>
        </authorList>
    </citation>
    <scope>NUCLEOTIDE SEQUENCE [LARGE SCALE GENOMIC DNA]</scope>
    <source>
        <strain evidence="7 12">UE1097</strain>
    </source>
</reference>
<reference evidence="2" key="1">
    <citation type="journal article" date="2015" name="J. Infect. Dis.">
        <title>Parallel Epidemics of Community-Associated Methicillin-Resistant Staphylococcus aureus USA300 Infection in North and South America.</title>
        <authorList>
            <person name="Planet P.J."/>
            <person name="Diaz L."/>
            <person name="Kolokotronis S.O."/>
            <person name="Narechania A."/>
            <person name="Reyes J."/>
            <person name="Xing G."/>
            <person name="Rincon S."/>
            <person name="Smith H."/>
            <person name="Panesso D."/>
            <person name="Ryan C."/>
            <person name="Smith D.P."/>
            <person name="Guzman M."/>
            <person name="Zurita J."/>
            <person name="Sebra R."/>
            <person name="Deikus G."/>
            <person name="Nolan R.L."/>
            <person name="Tenover F.C."/>
            <person name="Weinstock G.M."/>
            <person name="Robinson D.A."/>
            <person name="Arias C.A."/>
        </authorList>
    </citation>
    <scope>NUCLEOTIDE SEQUENCE</scope>
    <source>
        <strain evidence="2">CA15</strain>
        <strain evidence="3">M121</strain>
    </source>
</reference>
<dbReference type="EMBL" id="WPTS01000025">
    <property type="protein sequence ID" value="MVK34662.1"/>
    <property type="molecule type" value="Genomic_DNA"/>
</dbReference>
<dbReference type="Proteomes" id="UP000052129">
    <property type="component" value="Unassembled WGS sequence"/>
</dbReference>
<dbReference type="EMBL" id="CP023391">
    <property type="protein sequence ID" value="ATC71410.1"/>
    <property type="molecule type" value="Genomic_DNA"/>
</dbReference>
<proteinExistence type="predicted"/>
<dbReference type="AlphaFoldDB" id="A0A2C9TLF8"/>
<sequence>MATFKRRKNNKKQDLILLRHEALEHYLMNKYNFNYDYAHKIVSKKYDYSIFIKKKVD</sequence>
<dbReference type="EMBL" id="JAANEC010000135">
    <property type="protein sequence ID" value="NUY13491.1"/>
    <property type="molecule type" value="Genomic_DNA"/>
</dbReference>
<evidence type="ECO:0000313" key="12">
    <source>
        <dbReference type="Proteomes" id="UP000547874"/>
    </source>
</evidence>